<dbReference type="RefSeq" id="WP_318647508.1">
    <property type="nucleotide sequence ID" value="NZ_CP137852.1"/>
</dbReference>
<keyword evidence="1" id="KW-0812">Transmembrane</keyword>
<sequence>MSDAPPRTGFWGGLLGLLPRLVPLVGVLILLVILVDELQRDGVEVQPIAVPPRLVELGLTPDVVALRLTDALAKLQDSVGGEPRRRTGADVGGAHPDFTVPLTGLSLRSVASTLRGMLGIPERRVSGEVTVDGEVLRLRLRLSGQGVIADVAAANPDALIRAGAPQVWRVVQPVLYAWWLSSEAATEAEVRETLEEMMQEAGSDRELMRTLQLLLGRSYARTGEAQAALAVNEAQLREFPNYPPAIYARGRALRELGRLDEAMAAFDAAQRAMPGVAFPRVGRAQVLRDRGENQAAADLLQAVVRDNQVDAQGKVELGAALLALGRAREALPLARRAVAEDAKNASAHTLLGDVLLAGGQPAAALAAYEAALAQAPLWGEAQLGRVEALRALGRAEEARAALAEARPVIAAVPRLAPRLARLDPG</sequence>
<keyword evidence="3" id="KW-1185">Reference proteome</keyword>
<dbReference type="InterPro" id="IPR019734">
    <property type="entry name" value="TPR_rpt"/>
</dbReference>
<evidence type="ECO:0000313" key="2">
    <source>
        <dbReference type="EMBL" id="WPB83533.1"/>
    </source>
</evidence>
<reference evidence="2 3" key="1">
    <citation type="submission" date="2023-11" db="EMBL/GenBank/DDBJ databases">
        <title>Arctic aerobic anoxygenic photoheterotroph Sediminicoccus rosea KRV36 adapts its photosynthesis to long days of polar summer.</title>
        <authorList>
            <person name="Tomasch J."/>
            <person name="Kopejtka K."/>
            <person name="Bily T."/>
            <person name="Gardiner A.T."/>
            <person name="Gardian Z."/>
            <person name="Shivaramu S."/>
            <person name="Koblizek M."/>
            <person name="Engelhardt F."/>
            <person name="Kaftan D."/>
        </authorList>
    </citation>
    <scope>NUCLEOTIDE SEQUENCE [LARGE SCALE GENOMIC DNA]</scope>
    <source>
        <strain evidence="2 3">R-30</strain>
    </source>
</reference>
<protein>
    <submittedName>
        <fullName evidence="2">Tetratricopeptide repeat protein</fullName>
    </submittedName>
</protein>
<dbReference type="SMART" id="SM00028">
    <property type="entry name" value="TPR"/>
    <property type="match status" value="3"/>
</dbReference>
<dbReference type="Pfam" id="PF13432">
    <property type="entry name" value="TPR_16"/>
    <property type="match status" value="3"/>
</dbReference>
<dbReference type="Proteomes" id="UP001305521">
    <property type="component" value="Chromosome"/>
</dbReference>
<keyword evidence="1" id="KW-0472">Membrane</keyword>
<dbReference type="SUPFAM" id="SSF48452">
    <property type="entry name" value="TPR-like"/>
    <property type="match status" value="1"/>
</dbReference>
<organism evidence="2 3">
    <name type="scientific">Sediminicoccus rosea</name>
    <dbReference type="NCBI Taxonomy" id="1225128"/>
    <lineage>
        <taxon>Bacteria</taxon>
        <taxon>Pseudomonadati</taxon>
        <taxon>Pseudomonadota</taxon>
        <taxon>Alphaproteobacteria</taxon>
        <taxon>Acetobacterales</taxon>
        <taxon>Roseomonadaceae</taxon>
        <taxon>Sediminicoccus</taxon>
    </lineage>
</organism>
<dbReference type="InterPro" id="IPR011990">
    <property type="entry name" value="TPR-like_helical_dom_sf"/>
</dbReference>
<dbReference type="PANTHER" id="PTHR44998">
    <property type="match status" value="1"/>
</dbReference>
<accession>A0ABZ0PCW3</accession>
<gene>
    <name evidence="2" type="ORF">R9Z33_15635</name>
</gene>
<evidence type="ECO:0000256" key="1">
    <source>
        <dbReference type="SAM" id="Phobius"/>
    </source>
</evidence>
<name>A0ABZ0PCW3_9PROT</name>
<dbReference type="Gene3D" id="1.25.40.10">
    <property type="entry name" value="Tetratricopeptide repeat domain"/>
    <property type="match status" value="1"/>
</dbReference>
<feature type="transmembrane region" description="Helical" evidence="1">
    <location>
        <begin position="12"/>
        <end position="35"/>
    </location>
</feature>
<proteinExistence type="predicted"/>
<keyword evidence="1" id="KW-1133">Transmembrane helix</keyword>
<dbReference type="PANTHER" id="PTHR44998:SF1">
    <property type="entry name" value="UDP-N-ACETYLGLUCOSAMINE--PEPTIDE N-ACETYLGLUCOSAMINYLTRANSFERASE 110 KDA SUBUNIT"/>
    <property type="match status" value="1"/>
</dbReference>
<evidence type="ECO:0000313" key="3">
    <source>
        <dbReference type="Proteomes" id="UP001305521"/>
    </source>
</evidence>
<dbReference type="EMBL" id="CP137852">
    <property type="protein sequence ID" value="WPB83533.1"/>
    <property type="molecule type" value="Genomic_DNA"/>
</dbReference>